<dbReference type="AlphaFoldDB" id="A0A9D2T4R1"/>
<dbReference type="Gene3D" id="3.90.550.10">
    <property type="entry name" value="Spore Coat Polysaccharide Biosynthesis Protein SpsA, Chain A"/>
    <property type="match status" value="1"/>
</dbReference>
<gene>
    <name evidence="2" type="ORF">IAA04_03185</name>
</gene>
<dbReference type="Proteomes" id="UP000823883">
    <property type="component" value="Unassembled WGS sequence"/>
</dbReference>
<evidence type="ECO:0000313" key="3">
    <source>
        <dbReference type="Proteomes" id="UP000823883"/>
    </source>
</evidence>
<accession>A0A9D2T4R1</accession>
<sequence length="192" mass="21035">MKTDPLAVVLLAAGAGRRFEGDKLFYSIDGIPMYRRAAGLVSGLGDEAAVKIVVTGDERIASDLEKSGFTVVWNREPERGISRSAALGVEAAEMAGAGAVCFLVCDQPWLRRETLAGFLAAWKTSRKSMGSLTFHGRAGNPAVFGKTWWEELKQLSGDRGGRQVLNRHPEEVFFYEAAEERELEDVDRKPGM</sequence>
<dbReference type="GO" id="GO:0016779">
    <property type="term" value="F:nucleotidyltransferase activity"/>
    <property type="evidence" value="ECO:0007669"/>
    <property type="project" value="UniProtKB-ARBA"/>
</dbReference>
<dbReference type="PANTHER" id="PTHR43777:SF1">
    <property type="entry name" value="MOLYBDENUM COFACTOR CYTIDYLYLTRANSFERASE"/>
    <property type="match status" value="1"/>
</dbReference>
<protein>
    <submittedName>
        <fullName evidence="2">Nucleotidyltransferase family protein</fullName>
    </submittedName>
</protein>
<evidence type="ECO:0000259" key="1">
    <source>
        <dbReference type="Pfam" id="PF12804"/>
    </source>
</evidence>
<dbReference type="Pfam" id="PF12804">
    <property type="entry name" value="NTP_transf_3"/>
    <property type="match status" value="1"/>
</dbReference>
<dbReference type="CDD" id="cd04182">
    <property type="entry name" value="GT_2_like_f"/>
    <property type="match status" value="1"/>
</dbReference>
<organism evidence="2 3">
    <name type="scientific">Candidatus Lachnoclostridium pullistercoris</name>
    <dbReference type="NCBI Taxonomy" id="2838632"/>
    <lineage>
        <taxon>Bacteria</taxon>
        <taxon>Bacillati</taxon>
        <taxon>Bacillota</taxon>
        <taxon>Clostridia</taxon>
        <taxon>Lachnospirales</taxon>
        <taxon>Lachnospiraceae</taxon>
    </lineage>
</organism>
<comment type="caution">
    <text evidence="2">The sequence shown here is derived from an EMBL/GenBank/DDBJ whole genome shotgun (WGS) entry which is preliminary data.</text>
</comment>
<dbReference type="PANTHER" id="PTHR43777">
    <property type="entry name" value="MOLYBDENUM COFACTOR CYTIDYLYLTRANSFERASE"/>
    <property type="match status" value="1"/>
</dbReference>
<dbReference type="SUPFAM" id="SSF53448">
    <property type="entry name" value="Nucleotide-diphospho-sugar transferases"/>
    <property type="match status" value="1"/>
</dbReference>
<name>A0A9D2T4R1_9FIRM</name>
<reference evidence="2" key="1">
    <citation type="journal article" date="2021" name="PeerJ">
        <title>Extensive microbial diversity within the chicken gut microbiome revealed by metagenomics and culture.</title>
        <authorList>
            <person name="Gilroy R."/>
            <person name="Ravi A."/>
            <person name="Getino M."/>
            <person name="Pursley I."/>
            <person name="Horton D.L."/>
            <person name="Alikhan N.F."/>
            <person name="Baker D."/>
            <person name="Gharbi K."/>
            <person name="Hall N."/>
            <person name="Watson M."/>
            <person name="Adriaenssens E.M."/>
            <person name="Foster-Nyarko E."/>
            <person name="Jarju S."/>
            <person name="Secka A."/>
            <person name="Antonio M."/>
            <person name="Oren A."/>
            <person name="Chaudhuri R.R."/>
            <person name="La Ragione R."/>
            <person name="Hildebrand F."/>
            <person name="Pallen M.J."/>
        </authorList>
    </citation>
    <scope>NUCLEOTIDE SEQUENCE</scope>
    <source>
        <strain evidence="2">CHK183-5548</strain>
    </source>
</reference>
<feature type="domain" description="MobA-like NTP transferase" evidence="1">
    <location>
        <begin position="8"/>
        <end position="170"/>
    </location>
</feature>
<dbReference type="EMBL" id="DWWL01000017">
    <property type="protein sequence ID" value="HJC47038.1"/>
    <property type="molecule type" value="Genomic_DNA"/>
</dbReference>
<dbReference type="InterPro" id="IPR025877">
    <property type="entry name" value="MobA-like_NTP_Trfase"/>
</dbReference>
<proteinExistence type="predicted"/>
<evidence type="ECO:0000313" key="2">
    <source>
        <dbReference type="EMBL" id="HJC47038.1"/>
    </source>
</evidence>
<dbReference type="InterPro" id="IPR029044">
    <property type="entry name" value="Nucleotide-diphossugar_trans"/>
</dbReference>
<reference evidence="2" key="2">
    <citation type="submission" date="2021-04" db="EMBL/GenBank/DDBJ databases">
        <authorList>
            <person name="Gilroy R."/>
        </authorList>
    </citation>
    <scope>NUCLEOTIDE SEQUENCE</scope>
    <source>
        <strain evidence="2">CHK183-5548</strain>
    </source>
</reference>